<evidence type="ECO:0008006" key="2">
    <source>
        <dbReference type="Google" id="ProtNLM"/>
    </source>
</evidence>
<accession>X1JYY4</accession>
<dbReference type="Gene3D" id="3.20.20.80">
    <property type="entry name" value="Glycosidases"/>
    <property type="match status" value="1"/>
</dbReference>
<evidence type="ECO:0000313" key="1">
    <source>
        <dbReference type="EMBL" id="GAH99936.1"/>
    </source>
</evidence>
<dbReference type="InterPro" id="IPR017853">
    <property type="entry name" value="GH"/>
</dbReference>
<name>X1JYY4_9ZZZZ</name>
<dbReference type="AlphaFoldDB" id="X1JYY4"/>
<comment type="caution">
    <text evidence="1">The sequence shown here is derived from an EMBL/GenBank/DDBJ whole genome shotgun (WGS) entry which is preliminary data.</text>
</comment>
<feature type="non-terminal residue" evidence="1">
    <location>
        <position position="193"/>
    </location>
</feature>
<proteinExistence type="predicted"/>
<sequence>MLKKVIFFLTIFFLFSGRIVFSYWSSGLPEPIELAYSFTERDNQKGDFDLAREAQFNAVLDYSLLSRSEEHIENYLDLCNQFGFKVFVPLPYYDNETKILDKDEIKRQVERWKSHSAIYSWYILDEPVLHEVPRALQKEFYDFVKSLDSRPISMAVNGTNSAGKWKTYFSEEAFDILFLVVYPYVKGTAQYAE</sequence>
<dbReference type="EMBL" id="BARV01001767">
    <property type="protein sequence ID" value="GAH99936.1"/>
    <property type="molecule type" value="Genomic_DNA"/>
</dbReference>
<gene>
    <name evidence="1" type="ORF">S06H3_04913</name>
</gene>
<organism evidence="1">
    <name type="scientific">marine sediment metagenome</name>
    <dbReference type="NCBI Taxonomy" id="412755"/>
    <lineage>
        <taxon>unclassified sequences</taxon>
        <taxon>metagenomes</taxon>
        <taxon>ecological metagenomes</taxon>
    </lineage>
</organism>
<reference evidence="1" key="1">
    <citation type="journal article" date="2014" name="Front. Microbiol.">
        <title>High frequency of phylogenetically diverse reductive dehalogenase-homologous genes in deep subseafloor sedimentary metagenomes.</title>
        <authorList>
            <person name="Kawai M."/>
            <person name="Futagami T."/>
            <person name="Toyoda A."/>
            <person name="Takaki Y."/>
            <person name="Nishi S."/>
            <person name="Hori S."/>
            <person name="Arai W."/>
            <person name="Tsubouchi T."/>
            <person name="Morono Y."/>
            <person name="Uchiyama I."/>
            <person name="Ito T."/>
            <person name="Fujiyama A."/>
            <person name="Inagaki F."/>
            <person name="Takami H."/>
        </authorList>
    </citation>
    <scope>NUCLEOTIDE SEQUENCE</scope>
    <source>
        <strain evidence="1">Expedition CK06-06</strain>
    </source>
</reference>
<protein>
    <recommendedName>
        <fullName evidence="2">Glycoside hydrolase family 42 N-terminal domain-containing protein</fullName>
    </recommendedName>
</protein>
<dbReference type="SUPFAM" id="SSF51445">
    <property type="entry name" value="(Trans)glycosidases"/>
    <property type="match status" value="1"/>
</dbReference>